<dbReference type="GO" id="GO:0016491">
    <property type="term" value="F:oxidoreductase activity"/>
    <property type="evidence" value="ECO:0007669"/>
    <property type="project" value="UniProtKB-KW"/>
</dbReference>
<organism evidence="2">
    <name type="scientific">Palpitomonas bilix</name>
    <dbReference type="NCBI Taxonomy" id="652834"/>
    <lineage>
        <taxon>Eukaryota</taxon>
        <taxon>Eukaryota incertae sedis</taxon>
    </lineage>
</organism>
<dbReference type="PANTHER" id="PTHR43157">
    <property type="entry name" value="PHOSPHATIDYLINOSITOL-GLYCAN BIOSYNTHESIS CLASS F PROTEIN-RELATED"/>
    <property type="match status" value="1"/>
</dbReference>
<dbReference type="InterPro" id="IPR036291">
    <property type="entry name" value="NAD(P)-bd_dom_sf"/>
</dbReference>
<protein>
    <submittedName>
        <fullName evidence="2">Uncharacterized protein</fullName>
    </submittedName>
</protein>
<gene>
    <name evidence="2" type="ORF">PBIL07802_LOCUS26990</name>
</gene>
<evidence type="ECO:0000256" key="1">
    <source>
        <dbReference type="ARBA" id="ARBA00023002"/>
    </source>
</evidence>
<dbReference type="NCBIfam" id="NF004846">
    <property type="entry name" value="PRK06197.1"/>
    <property type="match status" value="1"/>
</dbReference>
<dbReference type="PRINTS" id="PR00081">
    <property type="entry name" value="GDHRDH"/>
</dbReference>
<sequence length="310" mass="33849">MGQHKYGKRTTAAEVCEGHDLTGKVIIVTGANTGIGKETARVLAKAGAEVVMGCRNEERAEGAIKDITAEIPSAKVTNIRLDLGDLKSVKAFADEFLSKYERLDILINNAGVMSCPKMVTKDGFDMQFGTNHLGHFYLTQLLRDMLVKSAPSRVVVLSSEAHAMLAAKFGMNFDDLQNEKGYTPWNAYGRSKLANLLFARELDRQMKEQGAKVTVNALHPGVIKTDLIRHLNPLMRFGFKMAVAFSGKNVPQGAATTVYAAVAEELEGNGGNYLDNCRIGKSSKAGRNMDAAKRLWEMSEKIIAEKTSAF</sequence>
<keyword evidence="1" id="KW-0560">Oxidoreductase</keyword>
<dbReference type="Gene3D" id="3.40.50.720">
    <property type="entry name" value="NAD(P)-binding Rossmann-like Domain"/>
    <property type="match status" value="1"/>
</dbReference>
<dbReference type="CDD" id="cd05327">
    <property type="entry name" value="retinol-DH_like_SDR_c_like"/>
    <property type="match status" value="1"/>
</dbReference>
<dbReference type="AlphaFoldDB" id="A0A7S3GFH5"/>
<dbReference type="InterPro" id="IPR002347">
    <property type="entry name" value="SDR_fam"/>
</dbReference>
<dbReference type="FunFam" id="3.40.50.720:FF:000353">
    <property type="entry name" value="WW domain-containing oxidoreductase"/>
    <property type="match status" value="1"/>
</dbReference>
<evidence type="ECO:0000313" key="2">
    <source>
        <dbReference type="EMBL" id="CAE0264684.1"/>
    </source>
</evidence>
<dbReference type="Pfam" id="PF00106">
    <property type="entry name" value="adh_short"/>
    <property type="match status" value="2"/>
</dbReference>
<dbReference type="EMBL" id="HBIB01041314">
    <property type="protein sequence ID" value="CAE0264684.1"/>
    <property type="molecule type" value="Transcribed_RNA"/>
</dbReference>
<proteinExistence type="predicted"/>
<dbReference type="PANTHER" id="PTHR43157:SF31">
    <property type="entry name" value="PHOSPHATIDYLINOSITOL-GLYCAN BIOSYNTHESIS CLASS F PROTEIN"/>
    <property type="match status" value="1"/>
</dbReference>
<accession>A0A7S3GFH5</accession>
<name>A0A7S3GFH5_9EUKA</name>
<dbReference type="SUPFAM" id="SSF51735">
    <property type="entry name" value="NAD(P)-binding Rossmann-fold domains"/>
    <property type="match status" value="1"/>
</dbReference>
<reference evidence="2" key="1">
    <citation type="submission" date="2021-01" db="EMBL/GenBank/DDBJ databases">
        <authorList>
            <person name="Corre E."/>
            <person name="Pelletier E."/>
            <person name="Niang G."/>
            <person name="Scheremetjew M."/>
            <person name="Finn R."/>
            <person name="Kale V."/>
            <person name="Holt S."/>
            <person name="Cochrane G."/>
            <person name="Meng A."/>
            <person name="Brown T."/>
            <person name="Cohen L."/>
        </authorList>
    </citation>
    <scope>NUCLEOTIDE SEQUENCE</scope>
    <source>
        <strain evidence="2">NIES-2562</strain>
    </source>
</reference>